<dbReference type="PROSITE" id="PS50222">
    <property type="entry name" value="EF_HAND_2"/>
    <property type="match status" value="1"/>
</dbReference>
<dbReference type="InterPro" id="IPR018247">
    <property type="entry name" value="EF_Hand_1_Ca_BS"/>
</dbReference>
<keyword evidence="7" id="KW-1185">Reference proteome</keyword>
<feature type="domain" description="PPIase FKBP-type" evidence="4">
    <location>
        <begin position="149"/>
        <end position="237"/>
    </location>
</feature>
<dbReference type="PANTHER" id="PTHR46046:SF5">
    <property type="entry name" value="PEPTIDYLPROLYL ISOMERASE"/>
    <property type="match status" value="1"/>
</dbReference>
<evidence type="ECO:0000259" key="4">
    <source>
        <dbReference type="PROSITE" id="PS50059"/>
    </source>
</evidence>
<dbReference type="PROSITE" id="PS00018">
    <property type="entry name" value="EF_HAND_1"/>
    <property type="match status" value="1"/>
</dbReference>
<dbReference type="InterPro" id="IPR002048">
    <property type="entry name" value="EF_hand_dom"/>
</dbReference>
<dbReference type="PROSITE" id="PS50059">
    <property type="entry name" value="FKBP_PPIASE"/>
    <property type="match status" value="4"/>
</dbReference>
<dbReference type="EC" id="5.2.1.8" evidence="3"/>
<comment type="catalytic activity">
    <reaction evidence="3">
        <text>[protein]-peptidylproline (omega=180) = [protein]-peptidylproline (omega=0)</text>
        <dbReference type="Rhea" id="RHEA:16237"/>
        <dbReference type="Rhea" id="RHEA-COMP:10747"/>
        <dbReference type="Rhea" id="RHEA-COMP:10748"/>
        <dbReference type="ChEBI" id="CHEBI:83833"/>
        <dbReference type="ChEBI" id="CHEBI:83834"/>
        <dbReference type="EC" id="5.2.1.8"/>
    </reaction>
</comment>
<keyword evidence="2" id="KW-0106">Calcium</keyword>
<feature type="domain" description="PPIase FKBP-type" evidence="4">
    <location>
        <begin position="373"/>
        <end position="457"/>
    </location>
</feature>
<sequence length="540" mass="60601">MKIASVLLANLASASDDGIEVQTIFTPSECTRKVEKGDFVRYHYSGYFDDGSWFDDSFSRGTTYNTYVGSGWLIPGMDMALYGMCIKERRLVRIPPHLAYGDEGVSGIPGGSYINFYYELQDINNRNDKVEIEDVEKDEDCKYGAVKDGDFVRYHYVGILPNGKEFHSSHDDGMTYNTYVGKGWLIKGMDEALLGMCPNGKRKVSIPPHLAYGEQGDNNNIPGHSTIKFDVHLLDRFTPDDRPLVTTTFMPENCTRKTITGDFLRYRGRGETMDGEIFWSTKGADTYNTYVGYGKVIPGMDIGLADMCEGEEREIIIPPTWAYGEKGSPSGAVPPSATIIFRVKLIDFHNPKDEVQIIPQQDETKDCTKVSAEDFIRASYGATEADGAIIAETQEIYTIVRSGILINGLFEAVPKLCEGVDYKLIIPPHMAYGEWGIEDYVAGSVVLHADVTIHESWPPIDAAKIALCDEEPKFEDCSKEGTMSQDEFETCLERCARIQGQPIKTREWALNNQFNRLDRDESGALTREEFQFTIKDHDEL</sequence>
<organism evidence="6 7">
    <name type="scientific">Oikopleura dioica</name>
    <name type="common">Tunicate</name>
    <dbReference type="NCBI Taxonomy" id="34765"/>
    <lineage>
        <taxon>Eukaryota</taxon>
        <taxon>Metazoa</taxon>
        <taxon>Chordata</taxon>
        <taxon>Tunicata</taxon>
        <taxon>Appendicularia</taxon>
        <taxon>Copelata</taxon>
        <taxon>Oikopleuridae</taxon>
        <taxon>Oikopleura</taxon>
    </lineage>
</organism>
<evidence type="ECO:0000313" key="7">
    <source>
        <dbReference type="Proteomes" id="UP001158576"/>
    </source>
</evidence>
<evidence type="ECO:0000313" key="6">
    <source>
        <dbReference type="EMBL" id="CAG5097406.1"/>
    </source>
</evidence>
<evidence type="ECO:0000256" key="2">
    <source>
        <dbReference type="ARBA" id="ARBA00022837"/>
    </source>
</evidence>
<protein>
    <recommendedName>
        <fullName evidence="3">peptidylprolyl isomerase</fullName>
        <ecNumber evidence="3">5.2.1.8</ecNumber>
    </recommendedName>
</protein>
<dbReference type="InterPro" id="IPR046357">
    <property type="entry name" value="PPIase_dom_sf"/>
</dbReference>
<reference evidence="6 7" key="1">
    <citation type="submission" date="2021-04" db="EMBL/GenBank/DDBJ databases">
        <authorList>
            <person name="Bliznina A."/>
        </authorList>
    </citation>
    <scope>NUCLEOTIDE SEQUENCE [LARGE SCALE GENOMIC DNA]</scope>
</reference>
<evidence type="ECO:0000259" key="5">
    <source>
        <dbReference type="PROSITE" id="PS50222"/>
    </source>
</evidence>
<name>A0ABN7SJ09_OIKDI</name>
<dbReference type="Gene3D" id="1.10.238.10">
    <property type="entry name" value="EF-hand"/>
    <property type="match status" value="1"/>
</dbReference>
<dbReference type="InterPro" id="IPR011992">
    <property type="entry name" value="EF-hand-dom_pair"/>
</dbReference>
<dbReference type="SUPFAM" id="SSF47473">
    <property type="entry name" value="EF-hand"/>
    <property type="match status" value="1"/>
</dbReference>
<dbReference type="PANTHER" id="PTHR46046">
    <property type="entry name" value="PEPTIDYLPROLYL ISOMERASE"/>
    <property type="match status" value="1"/>
</dbReference>
<dbReference type="Gene3D" id="3.10.50.40">
    <property type="match status" value="4"/>
</dbReference>
<keyword evidence="1" id="KW-0677">Repeat</keyword>
<dbReference type="SUPFAM" id="SSF54534">
    <property type="entry name" value="FKBP-like"/>
    <property type="match status" value="4"/>
</dbReference>
<proteinExistence type="predicted"/>
<dbReference type="Proteomes" id="UP001158576">
    <property type="component" value="Chromosome XSR"/>
</dbReference>
<gene>
    <name evidence="6" type="ORF">OKIOD_LOCUS6621</name>
</gene>
<feature type="domain" description="EF-hand" evidence="5">
    <location>
        <begin position="510"/>
        <end position="540"/>
    </location>
</feature>
<dbReference type="InterPro" id="IPR051989">
    <property type="entry name" value="FKBP-like_isomerase"/>
</dbReference>
<dbReference type="EMBL" id="OU015569">
    <property type="protein sequence ID" value="CAG5097406.1"/>
    <property type="molecule type" value="Genomic_DNA"/>
</dbReference>
<keyword evidence="3" id="KW-0413">Isomerase</keyword>
<accession>A0ABN7SJ09</accession>
<feature type="domain" description="PPIase FKBP-type" evidence="4">
    <location>
        <begin position="37"/>
        <end position="124"/>
    </location>
</feature>
<evidence type="ECO:0000256" key="3">
    <source>
        <dbReference type="PROSITE-ProRule" id="PRU00277"/>
    </source>
</evidence>
<keyword evidence="3" id="KW-0697">Rotamase</keyword>
<dbReference type="InterPro" id="IPR001179">
    <property type="entry name" value="PPIase_FKBP_dom"/>
</dbReference>
<feature type="domain" description="PPIase FKBP-type" evidence="4">
    <location>
        <begin position="261"/>
        <end position="349"/>
    </location>
</feature>
<dbReference type="Pfam" id="PF00254">
    <property type="entry name" value="FKBP_C"/>
    <property type="match status" value="4"/>
</dbReference>
<evidence type="ECO:0000256" key="1">
    <source>
        <dbReference type="ARBA" id="ARBA00022737"/>
    </source>
</evidence>